<dbReference type="OMA" id="YTMTCEG"/>
<evidence type="ECO:0000313" key="1">
    <source>
        <dbReference type="EMBL" id="VDL76498.1"/>
    </source>
</evidence>
<reference evidence="3" key="1">
    <citation type="submission" date="2017-02" db="UniProtKB">
        <authorList>
            <consortium name="WormBaseParasite"/>
        </authorList>
    </citation>
    <scope>IDENTIFICATION</scope>
</reference>
<keyword evidence="2" id="KW-1185">Reference proteome</keyword>
<dbReference type="Proteomes" id="UP000271162">
    <property type="component" value="Unassembled WGS sequence"/>
</dbReference>
<name>A0A0N4Y9D8_NIPBR</name>
<dbReference type="WBParaSite" id="NBR_0001290801-mRNA-1">
    <property type="protein sequence ID" value="NBR_0001290801-mRNA-1"/>
    <property type="gene ID" value="NBR_0001290801"/>
</dbReference>
<organism evidence="3">
    <name type="scientific">Nippostrongylus brasiliensis</name>
    <name type="common">Rat hookworm</name>
    <dbReference type="NCBI Taxonomy" id="27835"/>
    <lineage>
        <taxon>Eukaryota</taxon>
        <taxon>Metazoa</taxon>
        <taxon>Ecdysozoa</taxon>
        <taxon>Nematoda</taxon>
        <taxon>Chromadorea</taxon>
        <taxon>Rhabditida</taxon>
        <taxon>Rhabditina</taxon>
        <taxon>Rhabditomorpha</taxon>
        <taxon>Strongyloidea</taxon>
        <taxon>Heligmosomidae</taxon>
        <taxon>Nippostrongylus</taxon>
    </lineage>
</organism>
<dbReference type="AlphaFoldDB" id="A0A0N4Y9D8"/>
<protein>
    <submittedName>
        <fullName evidence="1 3">Uncharacterized protein</fullName>
    </submittedName>
</protein>
<sequence>MVNAYLAYTMTCEGQALFQAQWGYGGYGYGYGYPYGFGGYRPFYPGGFGWGRRINPTTGAIEGAILGGLAGAMSGK</sequence>
<gene>
    <name evidence="1" type="ORF">NBR_LOCUS12909</name>
</gene>
<dbReference type="EMBL" id="UYSL01020887">
    <property type="protein sequence ID" value="VDL76498.1"/>
    <property type="molecule type" value="Genomic_DNA"/>
</dbReference>
<proteinExistence type="predicted"/>
<evidence type="ECO:0000313" key="2">
    <source>
        <dbReference type="Proteomes" id="UP000271162"/>
    </source>
</evidence>
<reference evidence="1 2" key="2">
    <citation type="submission" date="2018-11" db="EMBL/GenBank/DDBJ databases">
        <authorList>
            <consortium name="Pathogen Informatics"/>
        </authorList>
    </citation>
    <scope>NUCLEOTIDE SEQUENCE [LARGE SCALE GENOMIC DNA]</scope>
</reference>
<accession>A0A0N4Y9D8</accession>
<evidence type="ECO:0000313" key="3">
    <source>
        <dbReference type="WBParaSite" id="NBR_0001290801-mRNA-1"/>
    </source>
</evidence>